<dbReference type="Gene3D" id="3.40.630.40">
    <property type="entry name" value="Zn-dependent exopeptidases"/>
    <property type="match status" value="1"/>
</dbReference>
<dbReference type="CDD" id="cd02696">
    <property type="entry name" value="MurNAc-LAA"/>
    <property type="match status" value="1"/>
</dbReference>
<dbReference type="PANTHER" id="PTHR30404:SF0">
    <property type="entry name" value="N-ACETYLMURAMOYL-L-ALANINE AMIDASE AMIC"/>
    <property type="match status" value="1"/>
</dbReference>
<dbReference type="AlphaFoldDB" id="A0A1V1I4D9"/>
<evidence type="ECO:0000313" key="3">
    <source>
        <dbReference type="EMBL" id="CED95111.1"/>
    </source>
</evidence>
<dbReference type="SMART" id="SM00646">
    <property type="entry name" value="Ami_3"/>
    <property type="match status" value="1"/>
</dbReference>
<keyword evidence="1" id="KW-0378">Hydrolase</keyword>
<reference evidence="3 4" key="1">
    <citation type="submission" date="2014-04" db="EMBL/GenBank/DDBJ databases">
        <authorList>
            <person name="Hornung B.V."/>
        </authorList>
    </citation>
    <scope>NUCLEOTIDE SEQUENCE [LARGE SCALE GENOMIC DNA]</scope>
    <source>
        <strain evidence="3 4">CRIB</strain>
    </source>
</reference>
<dbReference type="InterPro" id="IPR002508">
    <property type="entry name" value="MurNAc-LAA_cat"/>
</dbReference>
<sequence>MKKYIKHVIFVMVALILMTASIYEIKENSEDVMKYMPVTNKVIILDAGHGGIDSGTLNDDKTILEKDINLAITHKIRELLESSGAHVILTREDDSSLYVEDGKKTTRQKYNENLKNRKVIIEESNADMFISIHMNALAGEGASKYYGAQTFYPEGKEDSIKLSKYIQQELKRVVDKTNNREVKPRDDLYLLKDNDIPSVLIECGFLSNDKEAKLLTDEKYQEKIAWAIYAGIQNYFTTK</sequence>
<dbReference type="EMBL" id="LN555523">
    <property type="protein sequence ID" value="CED95111.1"/>
    <property type="molecule type" value="Genomic_DNA"/>
</dbReference>
<gene>
    <name evidence="3" type="ORF">CRIB_2521</name>
</gene>
<evidence type="ECO:0000259" key="2">
    <source>
        <dbReference type="SMART" id="SM00646"/>
    </source>
</evidence>
<evidence type="ECO:0000256" key="1">
    <source>
        <dbReference type="ARBA" id="ARBA00022801"/>
    </source>
</evidence>
<dbReference type="GO" id="GO:0030288">
    <property type="term" value="C:outer membrane-bounded periplasmic space"/>
    <property type="evidence" value="ECO:0007669"/>
    <property type="project" value="TreeGrafter"/>
</dbReference>
<dbReference type="PANTHER" id="PTHR30404">
    <property type="entry name" value="N-ACETYLMURAMOYL-L-ALANINE AMIDASE"/>
    <property type="match status" value="1"/>
</dbReference>
<evidence type="ECO:0000313" key="4">
    <source>
        <dbReference type="Proteomes" id="UP000245622"/>
    </source>
</evidence>
<dbReference type="GO" id="GO:0009253">
    <property type="term" value="P:peptidoglycan catabolic process"/>
    <property type="evidence" value="ECO:0007669"/>
    <property type="project" value="InterPro"/>
</dbReference>
<dbReference type="SUPFAM" id="SSF53187">
    <property type="entry name" value="Zn-dependent exopeptidases"/>
    <property type="match status" value="1"/>
</dbReference>
<dbReference type="RefSeq" id="WP_243633531.1">
    <property type="nucleotide sequence ID" value="NZ_CAJUCR010000013.1"/>
</dbReference>
<dbReference type="KEGG" id="ril:CRIB_2521"/>
<dbReference type="GeneID" id="82206647"/>
<name>A0A1V1I4D9_9FIRM</name>
<feature type="domain" description="MurNAc-LAA" evidence="2">
    <location>
        <begin position="118"/>
        <end position="233"/>
    </location>
</feature>
<dbReference type="Pfam" id="PF01520">
    <property type="entry name" value="Amidase_3"/>
    <property type="match status" value="1"/>
</dbReference>
<protein>
    <submittedName>
        <fullName evidence="3">Germination-specific N-acetylmuramoyl-L-alanine amidase</fullName>
    </submittedName>
</protein>
<organism evidence="3 4">
    <name type="scientific">Romboutsia ilealis</name>
    <dbReference type="NCBI Taxonomy" id="1115758"/>
    <lineage>
        <taxon>Bacteria</taxon>
        <taxon>Bacillati</taxon>
        <taxon>Bacillota</taxon>
        <taxon>Clostridia</taxon>
        <taxon>Peptostreptococcales</taxon>
        <taxon>Peptostreptococcaceae</taxon>
        <taxon>Romboutsia</taxon>
    </lineage>
</organism>
<dbReference type="InterPro" id="IPR050695">
    <property type="entry name" value="N-acetylmuramoyl_amidase_3"/>
</dbReference>
<dbReference type="GO" id="GO:0008745">
    <property type="term" value="F:N-acetylmuramoyl-L-alanine amidase activity"/>
    <property type="evidence" value="ECO:0007669"/>
    <property type="project" value="InterPro"/>
</dbReference>
<keyword evidence="4" id="KW-1185">Reference proteome</keyword>
<proteinExistence type="predicted"/>
<dbReference type="InterPro" id="IPR014234">
    <property type="entry name" value="Spore_CwlD"/>
</dbReference>
<dbReference type="Proteomes" id="UP000245622">
    <property type="component" value="Chromosome 1"/>
</dbReference>
<accession>A0A1V1I4D9</accession>
<dbReference type="NCBIfam" id="TIGR02883">
    <property type="entry name" value="spore_cwlD"/>
    <property type="match status" value="1"/>
</dbReference>